<gene>
    <name evidence="8" type="primary">ALB1_1</name>
    <name evidence="8" type="ORF">GRS66_002671</name>
</gene>
<feature type="compositionally biased region" description="Basic residues" evidence="7">
    <location>
        <begin position="16"/>
        <end position="29"/>
    </location>
</feature>
<evidence type="ECO:0000256" key="2">
    <source>
        <dbReference type="ARBA" id="ARBA00004496"/>
    </source>
</evidence>
<evidence type="ECO:0000256" key="3">
    <source>
        <dbReference type="ARBA" id="ARBA00022448"/>
    </source>
</evidence>
<evidence type="ECO:0000256" key="1">
    <source>
        <dbReference type="ARBA" id="ARBA00004123"/>
    </source>
</evidence>
<feature type="region of interest" description="Disordered" evidence="7">
    <location>
        <begin position="1"/>
        <end position="43"/>
    </location>
</feature>
<keyword evidence="9" id="KW-1185">Reference proteome</keyword>
<evidence type="ECO:0000256" key="6">
    <source>
        <dbReference type="ARBA" id="ARBA00023242"/>
    </source>
</evidence>
<comment type="subcellular location">
    <subcellularLocation>
        <location evidence="2">Cytoplasm</location>
    </subcellularLocation>
    <subcellularLocation>
        <location evidence="1">Nucleus</location>
    </subcellularLocation>
</comment>
<evidence type="ECO:0000256" key="4">
    <source>
        <dbReference type="ARBA" id="ARBA00022490"/>
    </source>
</evidence>
<dbReference type="Pfam" id="PF09135">
    <property type="entry name" value="Alb1"/>
    <property type="match status" value="1"/>
</dbReference>
<protein>
    <submittedName>
        <fullName evidence="8">Ribosome bioproteinsis protein alb1</fullName>
    </submittedName>
</protein>
<keyword evidence="4" id="KW-0963">Cytoplasm</keyword>
<accession>A0A6C1DVX0</accession>
<dbReference type="GO" id="GO:0042254">
    <property type="term" value="P:ribosome biogenesis"/>
    <property type="evidence" value="ECO:0007669"/>
    <property type="project" value="UniProtKB-KW"/>
</dbReference>
<dbReference type="InterPro" id="IPR022784">
    <property type="entry name" value="Ribosome_bgen_Alb1"/>
</dbReference>
<dbReference type="EMBL" id="CP048991">
    <property type="protein sequence ID" value="QID80354.1"/>
    <property type="molecule type" value="Genomic_DNA"/>
</dbReference>
<keyword evidence="6" id="KW-0539">Nucleus</keyword>
<reference evidence="8 9" key="1">
    <citation type="journal article" date="2019" name="BMC Genomics">
        <title>Chromosome level assembly and comparative genome analysis confirm lager-brewing yeasts originated from a single hybridization.</title>
        <authorList>
            <person name="Salazar A.N."/>
            <person name="Gorter de Vries A.R."/>
            <person name="van den Broek M."/>
            <person name="Brouwers N."/>
            <person name="de la Torre Cortes P."/>
            <person name="Kuijpers N.G.A."/>
            <person name="Daran J.G."/>
            <person name="Abeel T."/>
        </authorList>
    </citation>
    <scope>NUCLEOTIDE SEQUENCE [LARGE SCALE GENOMIC DNA]</scope>
    <source>
        <strain evidence="8 9">CBS 1483</strain>
    </source>
</reference>
<feature type="compositionally biased region" description="Polar residues" evidence="7">
    <location>
        <begin position="72"/>
        <end position="88"/>
    </location>
</feature>
<evidence type="ECO:0000313" key="9">
    <source>
        <dbReference type="Proteomes" id="UP000501346"/>
    </source>
</evidence>
<proteinExistence type="predicted"/>
<dbReference type="GO" id="GO:0005737">
    <property type="term" value="C:cytoplasm"/>
    <property type="evidence" value="ECO:0007669"/>
    <property type="project" value="UniProtKB-SubCell"/>
</dbReference>
<keyword evidence="5" id="KW-0690">Ribosome biogenesis</keyword>
<keyword evidence="3" id="KW-0813">Transport</keyword>
<dbReference type="GO" id="GO:0005634">
    <property type="term" value="C:nucleus"/>
    <property type="evidence" value="ECO:0007669"/>
    <property type="project" value="UniProtKB-SubCell"/>
</dbReference>
<name>A0A6C1DVX0_SACPS</name>
<evidence type="ECO:0000313" key="8">
    <source>
        <dbReference type="EMBL" id="QID80354.1"/>
    </source>
</evidence>
<dbReference type="Proteomes" id="UP000501346">
    <property type="component" value="Chromosome ScX-SeX"/>
</dbReference>
<sequence>MPSKNSINRPKLTSNLHHKVHSLNKKRAQRERAGLLKPARSSVNSKSGEIKSVALDLYFQNKKNESQNSTAVTLQNASSSPASITTRTLSKKRAKKIERNLKYATQRKLLVDASAKLEDEMEIDLDGGKKVKENEKKSSLTLVKEALWSVIDDTASQGLIIENGQGTTLGGPFFP</sequence>
<feature type="region of interest" description="Disordered" evidence="7">
    <location>
        <begin position="72"/>
        <end position="91"/>
    </location>
</feature>
<dbReference type="AlphaFoldDB" id="A0A6C1DVX0"/>
<feature type="compositionally biased region" description="Polar residues" evidence="7">
    <location>
        <begin position="1"/>
        <end position="15"/>
    </location>
</feature>
<evidence type="ECO:0000256" key="7">
    <source>
        <dbReference type="SAM" id="MobiDB-lite"/>
    </source>
</evidence>
<evidence type="ECO:0000256" key="5">
    <source>
        <dbReference type="ARBA" id="ARBA00022517"/>
    </source>
</evidence>
<organism evidence="8 9">
    <name type="scientific">Saccharomyces pastorianus</name>
    <name type="common">Lager yeast</name>
    <name type="synonym">Saccharomyces cerevisiae x Saccharomyces eubayanus</name>
    <dbReference type="NCBI Taxonomy" id="27292"/>
    <lineage>
        <taxon>Eukaryota</taxon>
        <taxon>Fungi</taxon>
        <taxon>Dikarya</taxon>
        <taxon>Ascomycota</taxon>
        <taxon>Saccharomycotina</taxon>
        <taxon>Saccharomycetes</taxon>
        <taxon>Saccharomycetales</taxon>
        <taxon>Saccharomycetaceae</taxon>
        <taxon>Saccharomyces</taxon>
    </lineage>
</organism>
<dbReference type="OrthoDB" id="4086742at2759"/>